<evidence type="ECO:0000313" key="4">
    <source>
        <dbReference type="Proteomes" id="UP000472266"/>
    </source>
</evidence>
<dbReference type="OMA" id="QIPPWEP"/>
<name>A0A672THC6_STRHB</name>
<dbReference type="Ensembl" id="ENSSHBT00005001544.1">
    <property type="protein sequence ID" value="ENSSHBP00005001283.1"/>
    <property type="gene ID" value="ENSSHBG00005001157.1"/>
</dbReference>
<dbReference type="InterPro" id="IPR026715">
    <property type="entry name" value="SPATC1"/>
</dbReference>
<organism evidence="3 4">
    <name type="scientific">Strigops habroptila</name>
    <name type="common">Kakapo</name>
    <dbReference type="NCBI Taxonomy" id="2489341"/>
    <lineage>
        <taxon>Eukaryota</taxon>
        <taxon>Metazoa</taxon>
        <taxon>Chordata</taxon>
        <taxon>Craniata</taxon>
        <taxon>Vertebrata</taxon>
        <taxon>Euteleostomi</taxon>
        <taxon>Archelosauria</taxon>
        <taxon>Archosauria</taxon>
        <taxon>Dinosauria</taxon>
        <taxon>Saurischia</taxon>
        <taxon>Theropoda</taxon>
        <taxon>Coelurosauria</taxon>
        <taxon>Aves</taxon>
        <taxon>Neognathae</taxon>
        <taxon>Neoaves</taxon>
        <taxon>Telluraves</taxon>
        <taxon>Australaves</taxon>
        <taxon>Psittaciformes</taxon>
        <taxon>Psittacidae</taxon>
        <taxon>Strigops</taxon>
    </lineage>
</organism>
<dbReference type="PANTHER" id="PTHR22192">
    <property type="entry name" value="SPERIOLIN"/>
    <property type="match status" value="1"/>
</dbReference>
<feature type="region of interest" description="Disordered" evidence="1">
    <location>
        <begin position="21"/>
        <end position="201"/>
    </location>
</feature>
<reference evidence="3" key="2">
    <citation type="submission" date="2025-08" db="UniProtKB">
        <authorList>
            <consortium name="Ensembl"/>
        </authorList>
    </citation>
    <scope>IDENTIFICATION</scope>
</reference>
<proteinExistence type="predicted"/>
<evidence type="ECO:0000259" key="2">
    <source>
        <dbReference type="Pfam" id="PF15059"/>
    </source>
</evidence>
<reference evidence="3" key="3">
    <citation type="submission" date="2025-09" db="UniProtKB">
        <authorList>
            <consortium name="Ensembl"/>
        </authorList>
    </citation>
    <scope>IDENTIFICATION</scope>
</reference>
<dbReference type="Proteomes" id="UP000472266">
    <property type="component" value="Chromosome 1"/>
</dbReference>
<dbReference type="AlphaFoldDB" id="A0A672THC6"/>
<feature type="compositionally biased region" description="Low complexity" evidence="1">
    <location>
        <begin position="143"/>
        <end position="162"/>
    </location>
</feature>
<protein>
    <recommendedName>
        <fullName evidence="2">Speriolin C-terminal domain-containing protein</fullName>
    </recommendedName>
</protein>
<keyword evidence="4" id="KW-1185">Reference proteome</keyword>
<dbReference type="PANTHER" id="PTHR22192:SF16">
    <property type="entry name" value="SPERIOLIN"/>
    <property type="match status" value="1"/>
</dbReference>
<feature type="domain" description="Speriolin C-terminal" evidence="2">
    <location>
        <begin position="207"/>
        <end position="349"/>
    </location>
</feature>
<dbReference type="GeneTree" id="ENSGT00520000055666"/>
<feature type="compositionally biased region" description="Pro residues" evidence="1">
    <location>
        <begin position="110"/>
        <end position="136"/>
    </location>
</feature>
<reference evidence="3 4" key="1">
    <citation type="submission" date="2019-11" db="EMBL/GenBank/DDBJ databases">
        <title>Strigops habroptila (kakapo) genome, bStrHab1, primary haplotype, v2.</title>
        <authorList>
            <person name="Jarvis E.D."/>
            <person name="Howard J."/>
            <person name="Rhie A."/>
            <person name="Phillippy A."/>
            <person name="Korlach J."/>
            <person name="Digby A."/>
            <person name="Iorns D."/>
            <person name="Eason D."/>
            <person name="Robertson B."/>
            <person name="Raemaekers T."/>
            <person name="Howe K."/>
            <person name="Lewin H."/>
            <person name="Damas J."/>
            <person name="Hastie A."/>
            <person name="Tracey A."/>
            <person name="Chow W."/>
            <person name="Fedrigo O."/>
        </authorList>
    </citation>
    <scope>NUCLEOTIDE SEQUENCE [LARGE SCALE GENOMIC DNA]</scope>
</reference>
<evidence type="ECO:0000313" key="3">
    <source>
        <dbReference type="Ensembl" id="ENSSHBP00005001283.1"/>
    </source>
</evidence>
<dbReference type="GO" id="GO:0005813">
    <property type="term" value="C:centrosome"/>
    <property type="evidence" value="ECO:0007669"/>
    <property type="project" value="TreeGrafter"/>
</dbReference>
<dbReference type="InterPro" id="IPR029384">
    <property type="entry name" value="Speriolin_C"/>
</dbReference>
<dbReference type="InParanoid" id="A0A672THC6"/>
<feature type="compositionally biased region" description="Pro residues" evidence="1">
    <location>
        <begin position="79"/>
        <end position="100"/>
    </location>
</feature>
<evidence type="ECO:0000256" key="1">
    <source>
        <dbReference type="SAM" id="MobiDB-lite"/>
    </source>
</evidence>
<sequence>MVPVQPPPVSSFPAALPVTVPGPPAADSHRLSCPLNRFSPAGGTGSRTPPVALRDPSALELSSGSMRLSDLRASGGRTPPYPFPPAAAPVPAPAPAPAQAPAPALAPALAPAPAPALAPAPAPAPAPAAPPTPPQAPGVQLPGSSAGQDSQQSSGSQGEQWGVPPGTRRSSPRAPGPPIRGGSADGAGLTPAAGGPAGSRHPSWEQLVGEIAFQLDRRILASVFPDHARLYGFTVANIPEKIMTMALNMVPGSFDERCCIAAVRRYLGVMGRLQALGYSPSVHPAFTEALVNTYGILAGPNSLDARHSPAFLRRVLAETVPRTALQDAMVLLDCLEELAREDGHPLFFW</sequence>
<accession>A0A672THC6</accession>
<dbReference type="Pfam" id="PF15059">
    <property type="entry name" value="Speriolin_C"/>
    <property type="match status" value="1"/>
</dbReference>